<evidence type="ECO:0000313" key="10">
    <source>
        <dbReference type="Proteomes" id="UP001549110"/>
    </source>
</evidence>
<feature type="binding site" evidence="6">
    <location>
        <position position="204"/>
    </location>
    <ligand>
        <name>FMN</name>
        <dbReference type="ChEBI" id="CHEBI:58210"/>
    </ligand>
</feature>
<feature type="binding site" evidence="6">
    <location>
        <position position="136"/>
    </location>
    <ligand>
        <name>substrate</name>
    </ligand>
</feature>
<dbReference type="Proteomes" id="UP001549110">
    <property type="component" value="Unassembled WGS sequence"/>
</dbReference>
<sequence length="221" mass="24829">MSDKAQIPPSPSEDDYVRQVSAAEPPPLLSATDPFELFADWLQEAVAKEPNDANAMALGTVDDAGMPDVRMVLLKDAGPEGFVFYTNLGSAKGRQLAAHPQAALLFHWKSLRRQVRVRGTVAPTTPEEADAYFATRARPAQIGAWASEQSQPLPDRLALEKRIAEMGLKFGLGKVPRPPHWSGFRLRPEVMEFWRDRPFRLHERLVFQRVAEGWTTQRLYP</sequence>
<dbReference type="Pfam" id="PF01243">
    <property type="entry name" value="PNPOx_N"/>
    <property type="match status" value="1"/>
</dbReference>
<feature type="domain" description="Pyridoxine 5'-phosphate oxidase dimerisation C-terminal" evidence="8">
    <location>
        <begin position="181"/>
        <end position="221"/>
    </location>
</feature>
<feature type="domain" description="Pyridoxamine 5'-phosphate oxidase N-terminal" evidence="7">
    <location>
        <begin position="42"/>
        <end position="167"/>
    </location>
</feature>
<evidence type="ECO:0000256" key="6">
    <source>
        <dbReference type="HAMAP-Rule" id="MF_01629"/>
    </source>
</evidence>
<dbReference type="PIRSF" id="PIRSF000190">
    <property type="entry name" value="Pyd_amn-ph_oxd"/>
    <property type="match status" value="1"/>
</dbReference>
<feature type="binding site" evidence="6">
    <location>
        <position position="75"/>
    </location>
    <ligand>
        <name>substrate</name>
    </ligand>
</feature>
<dbReference type="NCBIfam" id="NF004231">
    <property type="entry name" value="PRK05679.1"/>
    <property type="match status" value="1"/>
</dbReference>
<comment type="subunit">
    <text evidence="6">Homodimer.</text>
</comment>
<accession>A0ABV2EER5</accession>
<dbReference type="GO" id="GO:0004733">
    <property type="term" value="F:pyridoxamine phosphate oxidase activity"/>
    <property type="evidence" value="ECO:0007669"/>
    <property type="project" value="UniProtKB-EC"/>
</dbReference>
<evidence type="ECO:0000256" key="4">
    <source>
        <dbReference type="ARBA" id="ARBA00023002"/>
    </source>
</evidence>
<gene>
    <name evidence="6" type="primary">pdxH</name>
    <name evidence="9" type="ORF">ABID41_000618</name>
</gene>
<keyword evidence="4 6" id="KW-0560">Oxidoreductase</keyword>
<dbReference type="EMBL" id="JBEPLU010000001">
    <property type="protein sequence ID" value="MET3525523.1"/>
    <property type="molecule type" value="Genomic_DNA"/>
</dbReference>
<dbReference type="Gene3D" id="2.30.110.10">
    <property type="entry name" value="Electron Transport, Fmn-binding Protein, Chain A"/>
    <property type="match status" value="1"/>
</dbReference>
<feature type="binding site" evidence="6">
    <location>
        <position position="132"/>
    </location>
    <ligand>
        <name>substrate</name>
    </ligand>
</feature>
<feature type="binding site" evidence="6">
    <location>
        <position position="114"/>
    </location>
    <ligand>
        <name>FMN</name>
        <dbReference type="ChEBI" id="CHEBI:58210"/>
    </ligand>
</feature>
<dbReference type="NCBIfam" id="TIGR00558">
    <property type="entry name" value="pdxH"/>
    <property type="match status" value="1"/>
</dbReference>
<dbReference type="HAMAP" id="MF_01629">
    <property type="entry name" value="PdxH"/>
    <property type="match status" value="1"/>
</dbReference>
<evidence type="ECO:0000259" key="7">
    <source>
        <dbReference type="Pfam" id="PF01243"/>
    </source>
</evidence>
<dbReference type="PANTHER" id="PTHR10851">
    <property type="entry name" value="PYRIDOXINE-5-PHOSPHATE OXIDASE"/>
    <property type="match status" value="1"/>
</dbReference>
<comment type="function">
    <text evidence="6">Catalyzes the oxidation of either pyridoxine 5'-phosphate (PNP) or pyridoxamine 5'-phosphate (PMP) into pyridoxal 5'-phosphate (PLP).</text>
</comment>
<evidence type="ECO:0000259" key="8">
    <source>
        <dbReference type="Pfam" id="PF10590"/>
    </source>
</evidence>
<organism evidence="9 10">
    <name type="scientific">Phenylobacterium koreense</name>
    <dbReference type="NCBI Taxonomy" id="266125"/>
    <lineage>
        <taxon>Bacteria</taxon>
        <taxon>Pseudomonadati</taxon>
        <taxon>Pseudomonadota</taxon>
        <taxon>Alphaproteobacteria</taxon>
        <taxon>Caulobacterales</taxon>
        <taxon>Caulobacteraceae</taxon>
        <taxon>Phenylobacterium</taxon>
    </lineage>
</organism>
<comment type="catalytic activity">
    <reaction evidence="6">
        <text>pyridoxine 5'-phosphate + O2 = pyridoxal 5'-phosphate + H2O2</text>
        <dbReference type="Rhea" id="RHEA:15149"/>
        <dbReference type="ChEBI" id="CHEBI:15379"/>
        <dbReference type="ChEBI" id="CHEBI:16240"/>
        <dbReference type="ChEBI" id="CHEBI:58589"/>
        <dbReference type="ChEBI" id="CHEBI:597326"/>
        <dbReference type="EC" id="1.4.3.5"/>
    </reaction>
</comment>
<dbReference type="InterPro" id="IPR011576">
    <property type="entry name" value="Pyridox_Oxase_N"/>
</dbReference>
<comment type="cofactor">
    <cofactor evidence="6">
        <name>FMN</name>
        <dbReference type="ChEBI" id="CHEBI:58210"/>
    </cofactor>
    <text evidence="6">Binds 1 FMN per subunit.</text>
</comment>
<dbReference type="SUPFAM" id="SSF50475">
    <property type="entry name" value="FMN-binding split barrel"/>
    <property type="match status" value="1"/>
</dbReference>
<evidence type="ECO:0000256" key="1">
    <source>
        <dbReference type="ARBA" id="ARBA00007301"/>
    </source>
</evidence>
<dbReference type="InterPro" id="IPR012349">
    <property type="entry name" value="Split_barrel_FMN-bd"/>
</dbReference>
<keyword evidence="5 6" id="KW-0664">Pyridoxine biosynthesis</keyword>
<feature type="binding site" evidence="6">
    <location>
        <begin position="149"/>
        <end position="150"/>
    </location>
    <ligand>
        <name>FMN</name>
        <dbReference type="ChEBI" id="CHEBI:58210"/>
    </ligand>
</feature>
<feature type="binding site" evidence="6">
    <location>
        <begin position="200"/>
        <end position="202"/>
    </location>
    <ligand>
        <name>substrate</name>
    </ligand>
</feature>
<keyword evidence="2 6" id="KW-0285">Flavoprotein</keyword>
<evidence type="ECO:0000256" key="3">
    <source>
        <dbReference type="ARBA" id="ARBA00022643"/>
    </source>
</evidence>
<keyword evidence="3 6" id="KW-0288">FMN</keyword>
<reference evidence="9 10" key="1">
    <citation type="submission" date="2024-06" db="EMBL/GenBank/DDBJ databases">
        <title>Genomic Encyclopedia of Type Strains, Phase IV (KMG-IV): sequencing the most valuable type-strain genomes for metagenomic binning, comparative biology and taxonomic classification.</title>
        <authorList>
            <person name="Goeker M."/>
        </authorList>
    </citation>
    <scope>NUCLEOTIDE SEQUENCE [LARGE SCALE GENOMIC DNA]</scope>
    <source>
        <strain evidence="9 10">DSM 17809</strain>
    </source>
</reference>
<dbReference type="PROSITE" id="PS01064">
    <property type="entry name" value="PYRIDOX_OXIDASE"/>
    <property type="match status" value="1"/>
</dbReference>
<evidence type="ECO:0000256" key="5">
    <source>
        <dbReference type="ARBA" id="ARBA00023096"/>
    </source>
</evidence>
<feature type="binding site" evidence="6">
    <location>
        <begin position="70"/>
        <end position="75"/>
    </location>
    <ligand>
        <name>FMN</name>
        <dbReference type="ChEBI" id="CHEBI:58210"/>
    </ligand>
</feature>
<dbReference type="RefSeq" id="WP_331932383.1">
    <property type="nucleotide sequence ID" value="NZ_JBEPLU010000001.1"/>
</dbReference>
<dbReference type="PANTHER" id="PTHR10851:SF0">
    <property type="entry name" value="PYRIDOXINE-5'-PHOSPHATE OXIDASE"/>
    <property type="match status" value="1"/>
</dbReference>
<dbReference type="InterPro" id="IPR019576">
    <property type="entry name" value="Pyridoxamine_oxidase_dimer_C"/>
</dbReference>
<dbReference type="InterPro" id="IPR000659">
    <property type="entry name" value="Pyridox_Oxase"/>
</dbReference>
<feature type="binding site" evidence="6">
    <location>
        <position position="92"/>
    </location>
    <ligand>
        <name>FMN</name>
        <dbReference type="ChEBI" id="CHEBI:58210"/>
    </ligand>
</feature>
<feature type="binding site" evidence="6">
    <location>
        <position position="194"/>
    </location>
    <ligand>
        <name>FMN</name>
        <dbReference type="ChEBI" id="CHEBI:58210"/>
    </ligand>
</feature>
<dbReference type="EC" id="1.4.3.5" evidence="6"/>
<keyword evidence="10" id="KW-1185">Reference proteome</keyword>
<evidence type="ECO:0000313" key="9">
    <source>
        <dbReference type="EMBL" id="MET3525523.1"/>
    </source>
</evidence>
<proteinExistence type="inferred from homology"/>
<comment type="pathway">
    <text evidence="6">Cofactor metabolism; pyridoxal 5'-phosphate salvage; pyridoxal 5'-phosphate from pyridoxine 5'-phosphate: step 1/1.</text>
</comment>
<dbReference type="Pfam" id="PF10590">
    <property type="entry name" value="PNP_phzG_C"/>
    <property type="match status" value="1"/>
</dbReference>
<evidence type="ECO:0000256" key="2">
    <source>
        <dbReference type="ARBA" id="ARBA00022630"/>
    </source>
</evidence>
<protein>
    <recommendedName>
        <fullName evidence="6">Pyridoxine/pyridoxamine 5'-phosphate oxidase</fullName>
        <ecNumber evidence="6">1.4.3.5</ecNumber>
    </recommendedName>
    <alternativeName>
        <fullName evidence="6">PNP/PMP oxidase</fullName>
        <shortName evidence="6">PNPOx</shortName>
    </alternativeName>
    <alternativeName>
        <fullName evidence="6">Pyridoxal 5'-phosphate synthase</fullName>
    </alternativeName>
</protein>
<comment type="caution">
    <text evidence="6">Lacks conserved residue(s) required for the propagation of feature annotation.</text>
</comment>
<comment type="catalytic activity">
    <reaction evidence="6">
        <text>pyridoxamine 5'-phosphate + O2 + H2O = pyridoxal 5'-phosphate + H2O2 + NH4(+)</text>
        <dbReference type="Rhea" id="RHEA:15817"/>
        <dbReference type="ChEBI" id="CHEBI:15377"/>
        <dbReference type="ChEBI" id="CHEBI:15379"/>
        <dbReference type="ChEBI" id="CHEBI:16240"/>
        <dbReference type="ChEBI" id="CHEBI:28938"/>
        <dbReference type="ChEBI" id="CHEBI:58451"/>
        <dbReference type="ChEBI" id="CHEBI:597326"/>
        <dbReference type="EC" id="1.4.3.5"/>
    </reaction>
</comment>
<comment type="caution">
    <text evidence="9">The sequence shown here is derived from an EMBL/GenBank/DDBJ whole genome shotgun (WGS) entry which is preliminary data.</text>
</comment>
<comment type="pathway">
    <text evidence="6">Cofactor metabolism; pyridoxal 5'-phosphate salvage; pyridoxal 5'-phosphate from pyridoxamine 5'-phosphate: step 1/1.</text>
</comment>
<comment type="similarity">
    <text evidence="1 6">Belongs to the pyridoxamine 5'-phosphate oxidase family.</text>
</comment>
<name>A0ABV2EER5_9CAUL</name>
<feature type="binding site" evidence="6">
    <location>
        <begin position="85"/>
        <end position="86"/>
    </location>
    <ligand>
        <name>FMN</name>
        <dbReference type="ChEBI" id="CHEBI:58210"/>
    </ligand>
</feature>
<dbReference type="InterPro" id="IPR019740">
    <property type="entry name" value="Pyridox_Oxase_CS"/>
</dbReference>